<evidence type="ECO:0000313" key="1">
    <source>
        <dbReference type="EMBL" id="CAD8104714.1"/>
    </source>
</evidence>
<accession>A0A8S1PPA7</accession>
<organism evidence="1 2">
    <name type="scientific">Paramecium primaurelia</name>
    <dbReference type="NCBI Taxonomy" id="5886"/>
    <lineage>
        <taxon>Eukaryota</taxon>
        <taxon>Sar</taxon>
        <taxon>Alveolata</taxon>
        <taxon>Ciliophora</taxon>
        <taxon>Intramacronucleata</taxon>
        <taxon>Oligohymenophorea</taxon>
        <taxon>Peniculida</taxon>
        <taxon>Parameciidae</taxon>
        <taxon>Paramecium</taxon>
    </lineage>
</organism>
<reference evidence="1" key="1">
    <citation type="submission" date="2021-01" db="EMBL/GenBank/DDBJ databases">
        <authorList>
            <consortium name="Genoscope - CEA"/>
            <person name="William W."/>
        </authorList>
    </citation>
    <scope>NUCLEOTIDE SEQUENCE</scope>
</reference>
<comment type="caution">
    <text evidence="1">The sequence shown here is derived from an EMBL/GenBank/DDBJ whole genome shotgun (WGS) entry which is preliminary data.</text>
</comment>
<name>A0A8S1PPA7_PARPR</name>
<proteinExistence type="predicted"/>
<dbReference type="EMBL" id="CAJJDM010000128">
    <property type="protein sequence ID" value="CAD8104714.1"/>
    <property type="molecule type" value="Genomic_DNA"/>
</dbReference>
<sequence>MNHNQLQIMYKLHMDLYNFDMILLQHLLHINQLSMNMYEYSNLQYMLQHMLNNNLLLFNMQHMEIHIKCISNLQYPLYNLIDNYIETVFIQQYQHNYYNYFRSMNNLHMVLCMDYMSQHLTNSHHYIKYIQLQNYTPYNYLDILHIKMLMHSL</sequence>
<gene>
    <name evidence="1" type="ORF">PPRIM_AZ9-3.1.T1250020</name>
</gene>
<dbReference type="Proteomes" id="UP000688137">
    <property type="component" value="Unassembled WGS sequence"/>
</dbReference>
<protein>
    <submittedName>
        <fullName evidence="1">Uncharacterized protein</fullName>
    </submittedName>
</protein>
<evidence type="ECO:0000313" key="2">
    <source>
        <dbReference type="Proteomes" id="UP000688137"/>
    </source>
</evidence>
<dbReference type="AlphaFoldDB" id="A0A8S1PPA7"/>
<keyword evidence="2" id="KW-1185">Reference proteome</keyword>